<feature type="domain" description="Enoyl reductase (ER)" evidence="2">
    <location>
        <begin position="13"/>
        <end position="322"/>
    </location>
</feature>
<protein>
    <recommendedName>
        <fullName evidence="2">Enoyl reductase (ER) domain-containing protein</fullName>
    </recommendedName>
</protein>
<dbReference type="Gene3D" id="3.40.50.720">
    <property type="entry name" value="NAD(P)-binding Rossmann-like Domain"/>
    <property type="match status" value="1"/>
</dbReference>
<gene>
    <name evidence="3" type="ORF">A1O9_08883</name>
</gene>
<dbReference type="Proteomes" id="UP000027920">
    <property type="component" value="Unassembled WGS sequence"/>
</dbReference>
<dbReference type="SMART" id="SM00829">
    <property type="entry name" value="PKS_ER"/>
    <property type="match status" value="1"/>
</dbReference>
<evidence type="ECO:0000259" key="2">
    <source>
        <dbReference type="SMART" id="SM00829"/>
    </source>
</evidence>
<dbReference type="InterPro" id="IPR013154">
    <property type="entry name" value="ADH-like_N"/>
</dbReference>
<comment type="caution">
    <text evidence="3">The sequence shown here is derived from an EMBL/GenBank/DDBJ whole genome shotgun (WGS) entry which is preliminary data.</text>
</comment>
<evidence type="ECO:0000256" key="1">
    <source>
        <dbReference type="ARBA" id="ARBA00022857"/>
    </source>
</evidence>
<proteinExistence type="predicted"/>
<dbReference type="InterPro" id="IPR051603">
    <property type="entry name" value="Zinc-ADH_QOR/CCCR"/>
</dbReference>
<dbReference type="SUPFAM" id="SSF50129">
    <property type="entry name" value="GroES-like"/>
    <property type="match status" value="1"/>
</dbReference>
<evidence type="ECO:0000313" key="3">
    <source>
        <dbReference type="EMBL" id="KEF55229.1"/>
    </source>
</evidence>
<dbReference type="GeneID" id="25283793"/>
<accession>A0A072P551</accession>
<dbReference type="VEuPathDB" id="FungiDB:A1O9_08883"/>
<dbReference type="InterPro" id="IPR036291">
    <property type="entry name" value="NAD(P)-bd_dom_sf"/>
</dbReference>
<dbReference type="Gene3D" id="3.90.180.10">
    <property type="entry name" value="Medium-chain alcohol dehydrogenases, catalytic domain"/>
    <property type="match status" value="1"/>
</dbReference>
<dbReference type="InterPro" id="IPR011032">
    <property type="entry name" value="GroES-like_sf"/>
</dbReference>
<organism evidence="3 4">
    <name type="scientific">Exophiala aquamarina CBS 119918</name>
    <dbReference type="NCBI Taxonomy" id="1182545"/>
    <lineage>
        <taxon>Eukaryota</taxon>
        <taxon>Fungi</taxon>
        <taxon>Dikarya</taxon>
        <taxon>Ascomycota</taxon>
        <taxon>Pezizomycotina</taxon>
        <taxon>Eurotiomycetes</taxon>
        <taxon>Chaetothyriomycetidae</taxon>
        <taxon>Chaetothyriales</taxon>
        <taxon>Herpotrichiellaceae</taxon>
        <taxon>Exophiala</taxon>
    </lineage>
</organism>
<dbReference type="SUPFAM" id="SSF51735">
    <property type="entry name" value="NAD(P)-binding Rossmann-fold domains"/>
    <property type="match status" value="1"/>
</dbReference>
<dbReference type="Pfam" id="PF13602">
    <property type="entry name" value="ADH_zinc_N_2"/>
    <property type="match status" value="1"/>
</dbReference>
<dbReference type="RefSeq" id="XP_013257819.1">
    <property type="nucleotide sequence ID" value="XM_013402365.1"/>
</dbReference>
<dbReference type="InterPro" id="IPR020843">
    <property type="entry name" value="ER"/>
</dbReference>
<dbReference type="OrthoDB" id="203908at2759"/>
<name>A0A072P551_9EURO</name>
<dbReference type="CDD" id="cd08243">
    <property type="entry name" value="quinone_oxidoreductase_like_1"/>
    <property type="match status" value="1"/>
</dbReference>
<dbReference type="PANTHER" id="PTHR44154">
    <property type="entry name" value="QUINONE OXIDOREDUCTASE"/>
    <property type="match status" value="1"/>
</dbReference>
<reference evidence="3 4" key="1">
    <citation type="submission" date="2013-03" db="EMBL/GenBank/DDBJ databases">
        <title>The Genome Sequence of Exophiala aquamarina CBS 119918.</title>
        <authorList>
            <consortium name="The Broad Institute Genomics Platform"/>
            <person name="Cuomo C."/>
            <person name="de Hoog S."/>
            <person name="Gorbushina A."/>
            <person name="Walker B."/>
            <person name="Young S.K."/>
            <person name="Zeng Q."/>
            <person name="Gargeya S."/>
            <person name="Fitzgerald M."/>
            <person name="Haas B."/>
            <person name="Abouelleil A."/>
            <person name="Allen A.W."/>
            <person name="Alvarado L."/>
            <person name="Arachchi H.M."/>
            <person name="Berlin A.M."/>
            <person name="Chapman S.B."/>
            <person name="Gainer-Dewar J."/>
            <person name="Goldberg J."/>
            <person name="Griggs A."/>
            <person name="Gujja S."/>
            <person name="Hansen M."/>
            <person name="Howarth C."/>
            <person name="Imamovic A."/>
            <person name="Ireland A."/>
            <person name="Larimer J."/>
            <person name="McCowan C."/>
            <person name="Murphy C."/>
            <person name="Pearson M."/>
            <person name="Poon T.W."/>
            <person name="Priest M."/>
            <person name="Roberts A."/>
            <person name="Saif S."/>
            <person name="Shea T."/>
            <person name="Sisk P."/>
            <person name="Sykes S."/>
            <person name="Wortman J."/>
            <person name="Nusbaum C."/>
            <person name="Birren B."/>
        </authorList>
    </citation>
    <scope>NUCLEOTIDE SEQUENCE [LARGE SCALE GENOMIC DNA]</scope>
    <source>
        <strain evidence="3 4">CBS 119918</strain>
    </source>
</reference>
<evidence type="ECO:0000313" key="4">
    <source>
        <dbReference type="Proteomes" id="UP000027920"/>
    </source>
</evidence>
<keyword evidence="1" id="KW-0521">NADP</keyword>
<keyword evidence="4" id="KW-1185">Reference proteome</keyword>
<dbReference type="PANTHER" id="PTHR44154:SF1">
    <property type="entry name" value="QUINONE OXIDOREDUCTASE"/>
    <property type="match status" value="1"/>
</dbReference>
<dbReference type="EMBL" id="AMGV01000008">
    <property type="protein sequence ID" value="KEF55229.1"/>
    <property type="molecule type" value="Genomic_DNA"/>
</dbReference>
<dbReference type="AlphaFoldDB" id="A0A072P551"/>
<dbReference type="Pfam" id="PF08240">
    <property type="entry name" value="ADH_N"/>
    <property type="match status" value="1"/>
</dbReference>
<dbReference type="HOGENOM" id="CLU_026673_3_4_1"/>
<dbReference type="STRING" id="1182545.A0A072P551"/>
<dbReference type="GO" id="GO:0016491">
    <property type="term" value="F:oxidoreductase activity"/>
    <property type="evidence" value="ECO:0007669"/>
    <property type="project" value="InterPro"/>
</dbReference>
<sequence length="324" mass="34847">MATMKAVVIRKAGGPEVLKIETLPIPSPNHDEVLIKVKAFGLNRSELFTRQGHSPGVKFPRVLGIEAVGVVEKCPGGRLNIGDKVATCMGGMGRDFDGGYAEYTCVKADNVQLINHDLDWSTLGALPEMLQTAWGSLFTGLKLKASDRVLIRGGTSSVGLVAAAVAKNHGCYVAATTRNTGKESAQVLQKNGVDQILIDDGNLATQVQSNKFDKVLELIGTTTLKDSLLCAAADGIVCMTGILGNKWHLEDFSPMEAIPGRVYLTRYGGGPKEFQEMPFDDLLKQVAAGTLHVEVGRVFPIDEIMRAHETMDQNLARGKIVVMT</sequence>